<accession>A0ABT8FRI4</accession>
<keyword evidence="3" id="KW-1185">Reference proteome</keyword>
<evidence type="ECO:0000313" key="3">
    <source>
        <dbReference type="Proteomes" id="UP001172731"/>
    </source>
</evidence>
<name>A0ABT8FRI4_9MICO</name>
<sequence>MDDEYAQRFSDALVSEIKAEMGRRDLSSRGLGRLIGKSSQYMSDRLDGGNSKTGKRVIINVADLFAIASALGIDPTTLTQRAQLEAASPSNVVRGRFGVAPLAQDDDLEAVARPTDPEPTDEQ</sequence>
<comment type="caution">
    <text evidence="2">The sequence shown here is derived from an EMBL/GenBank/DDBJ whole genome shotgun (WGS) entry which is preliminary data.</text>
</comment>
<gene>
    <name evidence="2" type="ORF">KZC48_05900</name>
</gene>
<evidence type="ECO:0008006" key="4">
    <source>
        <dbReference type="Google" id="ProtNLM"/>
    </source>
</evidence>
<dbReference type="EMBL" id="JAHWXI010000004">
    <property type="protein sequence ID" value="MDN4463931.1"/>
    <property type="molecule type" value="Genomic_DNA"/>
</dbReference>
<protein>
    <recommendedName>
        <fullName evidence="4">HTH cro/C1-type domain-containing protein</fullName>
    </recommendedName>
</protein>
<feature type="region of interest" description="Disordered" evidence="1">
    <location>
        <begin position="100"/>
        <end position="123"/>
    </location>
</feature>
<dbReference type="Proteomes" id="UP001172731">
    <property type="component" value="Unassembled WGS sequence"/>
</dbReference>
<dbReference type="RefSeq" id="WP_301133066.1">
    <property type="nucleotide sequence ID" value="NZ_BAAAUQ010000019.1"/>
</dbReference>
<organism evidence="2 3">
    <name type="scientific">Microbacterium aurantiacum</name>
    <dbReference type="NCBI Taxonomy" id="162393"/>
    <lineage>
        <taxon>Bacteria</taxon>
        <taxon>Bacillati</taxon>
        <taxon>Actinomycetota</taxon>
        <taxon>Actinomycetes</taxon>
        <taxon>Micrococcales</taxon>
        <taxon>Microbacteriaceae</taxon>
        <taxon>Microbacterium</taxon>
    </lineage>
</organism>
<reference evidence="2" key="1">
    <citation type="submission" date="2021-06" db="EMBL/GenBank/DDBJ databases">
        <title>Genome-based taxonomic framework of Microbacterium strains isolated from marine environment, the description of four new species and reclassification of four preexisting species.</title>
        <authorList>
            <person name="Lee S.D."/>
            <person name="Kim S.-M."/>
            <person name="Byeon Y.-S."/>
            <person name="Yang H.L."/>
            <person name="Kim I.S."/>
        </authorList>
    </citation>
    <scope>NUCLEOTIDE SEQUENCE</scope>
    <source>
        <strain evidence="2">KACC 20510</strain>
    </source>
</reference>
<evidence type="ECO:0000256" key="1">
    <source>
        <dbReference type="SAM" id="MobiDB-lite"/>
    </source>
</evidence>
<evidence type="ECO:0000313" key="2">
    <source>
        <dbReference type="EMBL" id="MDN4463931.1"/>
    </source>
</evidence>
<proteinExistence type="predicted"/>